<reference evidence="2" key="2">
    <citation type="submission" date="2021-09" db="EMBL/GenBank/DDBJ databases">
        <authorList>
            <person name="Jia N."/>
            <person name="Wang J."/>
            <person name="Shi W."/>
            <person name="Du L."/>
            <person name="Sun Y."/>
            <person name="Zhan W."/>
            <person name="Jiang J."/>
            <person name="Wang Q."/>
            <person name="Zhang B."/>
            <person name="Ji P."/>
            <person name="Sakyi L.B."/>
            <person name="Cui X."/>
            <person name="Yuan T."/>
            <person name="Jiang B."/>
            <person name="Yang W."/>
            <person name="Lam T.T.-Y."/>
            <person name="Chang Q."/>
            <person name="Ding S."/>
            <person name="Wang X."/>
            <person name="Zhu J."/>
            <person name="Ruan X."/>
            <person name="Zhao L."/>
            <person name="Wei J."/>
            <person name="Que T."/>
            <person name="Du C."/>
            <person name="Cheng J."/>
            <person name="Dai P."/>
            <person name="Han X."/>
            <person name="Huang E."/>
            <person name="Gao Y."/>
            <person name="Liu J."/>
            <person name="Shao H."/>
            <person name="Ye R."/>
            <person name="Li L."/>
            <person name="Wei W."/>
            <person name="Wang X."/>
            <person name="Wang C."/>
            <person name="Huo Q."/>
            <person name="Li W."/>
            <person name="Guo W."/>
            <person name="Chen H."/>
            <person name="Chen S."/>
            <person name="Zhou L."/>
            <person name="Zhou L."/>
            <person name="Ni X."/>
            <person name="Tian J."/>
            <person name="Zhou Y."/>
            <person name="Sheng Y."/>
            <person name="Liu T."/>
            <person name="Pan Y."/>
            <person name="Xia L."/>
            <person name="Li J."/>
            <person name="Zhao F."/>
            <person name="Cao W."/>
        </authorList>
    </citation>
    <scope>NUCLEOTIDE SEQUENCE</scope>
    <source>
        <strain evidence="2">Rsan-2018</strain>
        <tissue evidence="2">Larvae</tissue>
    </source>
</reference>
<name>A0A9D4T9T0_RHISA</name>
<gene>
    <name evidence="2" type="ORF">HPB52_011933</name>
</gene>
<proteinExistence type="predicted"/>
<evidence type="ECO:0000256" key="1">
    <source>
        <dbReference type="SAM" id="MobiDB-lite"/>
    </source>
</evidence>
<dbReference type="AlphaFoldDB" id="A0A9D4T9T0"/>
<sequence>MDLDASTLSLMLQLFESDPQQGEGGLTTTPSSSSELIERHREKVQQLCEQMQQKGHAKHLNLNRVNSLGLLINLVEHCEENRERLANTQTVGSFESVCDQMEMPAFNALMDLFTDKVEAAHQSEEQANELLSNQEKKMKASLEPQKGEPLPTSQQSALSQADDLEETLMKGSCSLRRAAEKDARRIKKSTKVHETAPKKHKTDLKSKENVSSKAKDYIPGGF</sequence>
<evidence type="ECO:0000313" key="2">
    <source>
        <dbReference type="EMBL" id="KAH7983421.1"/>
    </source>
</evidence>
<feature type="compositionally biased region" description="Basic and acidic residues" evidence="1">
    <location>
        <begin position="191"/>
        <end position="216"/>
    </location>
</feature>
<dbReference type="VEuPathDB" id="VectorBase:RSAN_025910"/>
<dbReference type="PANTHER" id="PTHR22100:SF13">
    <property type="entry name" value="WINGS APART-LIKE PROTEIN HOMOLOG"/>
    <property type="match status" value="1"/>
</dbReference>
<organism evidence="2 3">
    <name type="scientific">Rhipicephalus sanguineus</name>
    <name type="common">Brown dog tick</name>
    <name type="synonym">Ixodes sanguineus</name>
    <dbReference type="NCBI Taxonomy" id="34632"/>
    <lineage>
        <taxon>Eukaryota</taxon>
        <taxon>Metazoa</taxon>
        <taxon>Ecdysozoa</taxon>
        <taxon>Arthropoda</taxon>
        <taxon>Chelicerata</taxon>
        <taxon>Arachnida</taxon>
        <taxon>Acari</taxon>
        <taxon>Parasitiformes</taxon>
        <taxon>Ixodida</taxon>
        <taxon>Ixodoidea</taxon>
        <taxon>Ixodidae</taxon>
        <taxon>Rhipicephalinae</taxon>
        <taxon>Rhipicephalus</taxon>
        <taxon>Rhipicephalus</taxon>
    </lineage>
</organism>
<dbReference type="Gene3D" id="1.25.10.10">
    <property type="entry name" value="Leucine-rich Repeat Variant"/>
    <property type="match status" value="2"/>
</dbReference>
<dbReference type="PANTHER" id="PTHR22100">
    <property type="entry name" value="WINGS APART-LIKE PROTEIN HOMOLOG"/>
    <property type="match status" value="1"/>
</dbReference>
<comment type="caution">
    <text evidence="2">The sequence shown here is derived from an EMBL/GenBank/DDBJ whole genome shotgun (WGS) entry which is preliminary data.</text>
</comment>
<feature type="region of interest" description="Disordered" evidence="1">
    <location>
        <begin position="137"/>
        <end position="222"/>
    </location>
</feature>
<accession>A0A9D4T9T0</accession>
<dbReference type="InterPro" id="IPR011989">
    <property type="entry name" value="ARM-like"/>
</dbReference>
<reference evidence="2" key="1">
    <citation type="journal article" date="2020" name="Cell">
        <title>Large-Scale Comparative Analyses of Tick Genomes Elucidate Their Genetic Diversity and Vector Capacities.</title>
        <authorList>
            <consortium name="Tick Genome and Microbiome Consortium (TIGMIC)"/>
            <person name="Jia N."/>
            <person name="Wang J."/>
            <person name="Shi W."/>
            <person name="Du L."/>
            <person name="Sun Y."/>
            <person name="Zhan W."/>
            <person name="Jiang J.F."/>
            <person name="Wang Q."/>
            <person name="Zhang B."/>
            <person name="Ji P."/>
            <person name="Bell-Sakyi L."/>
            <person name="Cui X.M."/>
            <person name="Yuan T.T."/>
            <person name="Jiang B.G."/>
            <person name="Yang W.F."/>
            <person name="Lam T.T."/>
            <person name="Chang Q.C."/>
            <person name="Ding S.J."/>
            <person name="Wang X.J."/>
            <person name="Zhu J.G."/>
            <person name="Ruan X.D."/>
            <person name="Zhao L."/>
            <person name="Wei J.T."/>
            <person name="Ye R.Z."/>
            <person name="Que T.C."/>
            <person name="Du C.H."/>
            <person name="Zhou Y.H."/>
            <person name="Cheng J.X."/>
            <person name="Dai P.F."/>
            <person name="Guo W.B."/>
            <person name="Han X.H."/>
            <person name="Huang E.J."/>
            <person name="Li L.F."/>
            <person name="Wei W."/>
            <person name="Gao Y.C."/>
            <person name="Liu J.Z."/>
            <person name="Shao H.Z."/>
            <person name="Wang X."/>
            <person name="Wang C.C."/>
            <person name="Yang T.C."/>
            <person name="Huo Q.B."/>
            <person name="Li W."/>
            <person name="Chen H.Y."/>
            <person name="Chen S.E."/>
            <person name="Zhou L.G."/>
            <person name="Ni X.B."/>
            <person name="Tian J.H."/>
            <person name="Sheng Y."/>
            <person name="Liu T."/>
            <person name="Pan Y.S."/>
            <person name="Xia L.Y."/>
            <person name="Li J."/>
            <person name="Zhao F."/>
            <person name="Cao W.C."/>
        </authorList>
    </citation>
    <scope>NUCLEOTIDE SEQUENCE</scope>
    <source>
        <strain evidence="2">Rsan-2018</strain>
    </source>
</reference>
<dbReference type="Proteomes" id="UP000821837">
    <property type="component" value="Chromosome 1"/>
</dbReference>
<keyword evidence="3" id="KW-1185">Reference proteome</keyword>
<dbReference type="InterPro" id="IPR039874">
    <property type="entry name" value="WAPL"/>
</dbReference>
<dbReference type="EMBL" id="JABSTV010001245">
    <property type="protein sequence ID" value="KAH7983421.1"/>
    <property type="molecule type" value="Genomic_DNA"/>
</dbReference>
<protein>
    <submittedName>
        <fullName evidence="2">Uncharacterized protein</fullName>
    </submittedName>
</protein>
<evidence type="ECO:0000313" key="3">
    <source>
        <dbReference type="Proteomes" id="UP000821837"/>
    </source>
</evidence>